<reference evidence="4" key="1">
    <citation type="journal article" date="2019" name="Int. J. Syst. Evol. Microbiol.">
        <title>The Global Catalogue of Microorganisms (GCM) 10K type strain sequencing project: providing services to taxonomists for standard genome sequencing and annotation.</title>
        <authorList>
            <consortium name="The Broad Institute Genomics Platform"/>
            <consortium name="The Broad Institute Genome Sequencing Center for Infectious Disease"/>
            <person name="Wu L."/>
            <person name="Ma J."/>
        </authorList>
    </citation>
    <scope>NUCLEOTIDE SEQUENCE [LARGE SCALE GENOMIC DNA]</scope>
    <source>
        <strain evidence="4">JCM 18952</strain>
    </source>
</reference>
<keyword evidence="4" id="KW-1185">Reference proteome</keyword>
<evidence type="ECO:0000256" key="2">
    <source>
        <dbReference type="SAM" id="Phobius"/>
    </source>
</evidence>
<gene>
    <name evidence="3" type="ORF">GCM10025778_01120</name>
</gene>
<evidence type="ECO:0000256" key="1">
    <source>
        <dbReference type="SAM" id="MobiDB-lite"/>
    </source>
</evidence>
<keyword evidence="2" id="KW-0472">Membrane</keyword>
<feature type="region of interest" description="Disordered" evidence="1">
    <location>
        <begin position="118"/>
        <end position="144"/>
    </location>
</feature>
<dbReference type="Proteomes" id="UP001501257">
    <property type="component" value="Unassembled WGS sequence"/>
</dbReference>
<dbReference type="RefSeq" id="WP_210100543.1">
    <property type="nucleotide sequence ID" value="NZ_BAABLK010000004.1"/>
</dbReference>
<dbReference type="EMBL" id="BAABLK010000004">
    <property type="protein sequence ID" value="GAA5225582.1"/>
    <property type="molecule type" value="Genomic_DNA"/>
</dbReference>
<evidence type="ECO:0000313" key="3">
    <source>
        <dbReference type="EMBL" id="GAA5225582.1"/>
    </source>
</evidence>
<name>A0ABP9TIN4_9MICC</name>
<proteinExistence type="predicted"/>
<protein>
    <recommendedName>
        <fullName evidence="5">DUF3618 domain-containing protein</fullName>
    </recommendedName>
</protein>
<sequence length="144" mass="15394">MNDINIDKQMETIQKQLKTWAKKAKADYPSALEDTVRQAVDRVDPAGIAKASEDVLATVTGNRKKARQARKSIESTLKRAQKKAGSKKSCASGTWVVLGSLAVIGIVAAIVVRRAANPETTATRPSEPHTGASDAKGVDPDIEK</sequence>
<keyword evidence="2" id="KW-0812">Transmembrane</keyword>
<feature type="region of interest" description="Disordered" evidence="1">
    <location>
        <begin position="61"/>
        <end position="86"/>
    </location>
</feature>
<accession>A0ABP9TIN4</accession>
<evidence type="ECO:0000313" key="4">
    <source>
        <dbReference type="Proteomes" id="UP001501257"/>
    </source>
</evidence>
<organism evidence="3 4">
    <name type="scientific">Paeniglutamicibacter antarcticus</name>
    <dbReference type="NCBI Taxonomy" id="494023"/>
    <lineage>
        <taxon>Bacteria</taxon>
        <taxon>Bacillati</taxon>
        <taxon>Actinomycetota</taxon>
        <taxon>Actinomycetes</taxon>
        <taxon>Micrococcales</taxon>
        <taxon>Micrococcaceae</taxon>
        <taxon>Paeniglutamicibacter</taxon>
    </lineage>
</organism>
<evidence type="ECO:0008006" key="5">
    <source>
        <dbReference type="Google" id="ProtNLM"/>
    </source>
</evidence>
<feature type="transmembrane region" description="Helical" evidence="2">
    <location>
        <begin position="89"/>
        <end position="112"/>
    </location>
</feature>
<keyword evidence="2" id="KW-1133">Transmembrane helix</keyword>
<comment type="caution">
    <text evidence="3">The sequence shown here is derived from an EMBL/GenBank/DDBJ whole genome shotgun (WGS) entry which is preliminary data.</text>
</comment>